<evidence type="ECO:0000256" key="2">
    <source>
        <dbReference type="ARBA" id="ARBA00010617"/>
    </source>
</evidence>
<dbReference type="PANTHER" id="PTHR24300">
    <property type="entry name" value="CYTOCHROME P450 508A4-RELATED"/>
    <property type="match status" value="1"/>
</dbReference>
<dbReference type="SUPFAM" id="SSF48264">
    <property type="entry name" value="Cytochrome P450"/>
    <property type="match status" value="1"/>
</dbReference>
<proteinExistence type="inferred from homology"/>
<evidence type="ECO:0000256" key="3">
    <source>
        <dbReference type="ARBA" id="ARBA00022723"/>
    </source>
</evidence>
<evidence type="ECO:0000313" key="8">
    <source>
        <dbReference type="Proteomes" id="UP000001554"/>
    </source>
</evidence>
<evidence type="ECO:0000256" key="1">
    <source>
        <dbReference type="ARBA" id="ARBA00001971"/>
    </source>
</evidence>
<dbReference type="InterPro" id="IPR036396">
    <property type="entry name" value="Cyt_P450_sf"/>
</dbReference>
<dbReference type="OMA" id="VQWIVES"/>
<name>A0A9J7LF09_BRAFL</name>
<dbReference type="OrthoDB" id="1055148at2759"/>
<dbReference type="PRINTS" id="PR00463">
    <property type="entry name" value="EP450I"/>
</dbReference>
<keyword evidence="3 5" id="KW-0479">Metal-binding</keyword>
<dbReference type="PROSITE" id="PS00086">
    <property type="entry name" value="CYTOCHROME_P450"/>
    <property type="match status" value="1"/>
</dbReference>
<reference evidence="8" key="1">
    <citation type="journal article" date="2020" name="Nat. Ecol. Evol.">
        <title>Deeply conserved synteny resolves early events in vertebrate evolution.</title>
        <authorList>
            <person name="Simakov O."/>
            <person name="Marletaz F."/>
            <person name="Yue J.X."/>
            <person name="O'Connell B."/>
            <person name="Jenkins J."/>
            <person name="Brandt A."/>
            <person name="Calef R."/>
            <person name="Tung C.H."/>
            <person name="Huang T.K."/>
            <person name="Schmutz J."/>
            <person name="Satoh N."/>
            <person name="Yu J.K."/>
            <person name="Putnam N.H."/>
            <person name="Green R.E."/>
            <person name="Rokhsar D.S."/>
        </authorList>
    </citation>
    <scope>NUCLEOTIDE SEQUENCE [LARGE SCALE GENOMIC DNA]</scope>
    <source>
        <strain evidence="8">S238N-H82</strain>
    </source>
</reference>
<dbReference type="InterPro" id="IPR002401">
    <property type="entry name" value="Cyt_P450_E_grp-I"/>
</dbReference>
<dbReference type="GeneID" id="118419116"/>
<dbReference type="InterPro" id="IPR017972">
    <property type="entry name" value="Cyt_P450_CS"/>
</dbReference>
<dbReference type="InterPro" id="IPR050182">
    <property type="entry name" value="Cytochrome_P450_fam2"/>
</dbReference>
<dbReference type="GO" id="GO:0008395">
    <property type="term" value="F:steroid hydroxylase activity"/>
    <property type="evidence" value="ECO:0000318"/>
    <property type="project" value="GO_Central"/>
</dbReference>
<reference evidence="9" key="2">
    <citation type="submission" date="2025-08" db="UniProtKB">
        <authorList>
            <consortium name="RefSeq"/>
        </authorList>
    </citation>
    <scope>IDENTIFICATION</scope>
    <source>
        <strain evidence="9">S238N-H82</strain>
        <tissue evidence="9">Testes</tissue>
    </source>
</reference>
<keyword evidence="6" id="KW-0503">Monooxygenase</keyword>
<dbReference type="Gene3D" id="1.10.630.10">
    <property type="entry name" value="Cytochrome P450"/>
    <property type="match status" value="1"/>
</dbReference>
<comment type="cofactor">
    <cofactor evidence="1 5">
        <name>heme</name>
        <dbReference type="ChEBI" id="CHEBI:30413"/>
    </cofactor>
</comment>
<dbReference type="GO" id="GO:0008202">
    <property type="term" value="P:steroid metabolic process"/>
    <property type="evidence" value="ECO:0000318"/>
    <property type="project" value="GO_Central"/>
</dbReference>
<dbReference type="AlphaFoldDB" id="A0A9J7LF09"/>
<dbReference type="PANTHER" id="PTHR24300:SF404">
    <property type="entry name" value="CYTOCHROME P450 2D6-LIKE"/>
    <property type="match status" value="1"/>
</dbReference>
<dbReference type="PRINTS" id="PR00385">
    <property type="entry name" value="P450"/>
</dbReference>
<gene>
    <name evidence="9" type="primary">LOC118419116</name>
</gene>
<keyword evidence="7" id="KW-1133">Transmembrane helix</keyword>
<dbReference type="GO" id="GO:0020037">
    <property type="term" value="F:heme binding"/>
    <property type="evidence" value="ECO:0000318"/>
    <property type="project" value="GO_Central"/>
</dbReference>
<dbReference type="GO" id="GO:0005737">
    <property type="term" value="C:cytoplasm"/>
    <property type="evidence" value="ECO:0000318"/>
    <property type="project" value="GO_Central"/>
</dbReference>
<sequence length="508" mass="57368">MVAVVTWITESLQEILHISGLTLQTFLVFCAAFLLASLVFKRSKNLPPYPAGRVPVLGHLLALGRAPHLKLAAWRRQYGDVFTVRMGMEDVVVLNGYTAVKDALVDRSELFASRPQNYLFDATTGFGKEVVTARWGTGFRQRKRFVTTALKNLGMKVGHGSVEEKIREEANILHNRVAVYNRHPFDIAHDVNVAVANIICSMVFGKRYDYEDETFQQLLEAIITVTFEIGSAQIISVFPFLRFVPIVNRAGVNALEEDLKVQNVLREEISRHREHLDRENPRDFLDFCLLEVEQQGKVDGLTEENVLYMAGNLFFAGTDTTTNTLLWSLLYMTLNPDIQHKVQEELDAVVGASLPALSHRSQLPYVNACLLEVMRIRSLLPVAIPHATTREVKVQEYDIPKGTQVLVNLHSLHMDPVYWPDPDRFDPERFLDKDGNVVNKPESFLPFSGGRRVCPGEQLARMELFLFFSTLLQSFIFKTPEDASPPDTDGVFGLTLTPPPFQLCAIPR</sequence>
<dbReference type="GO" id="GO:0016712">
    <property type="term" value="F:oxidoreductase activity, acting on paired donors, with incorporation or reduction of molecular oxygen, reduced flavin or flavoprotein as one donor, and incorporation of one atom of oxygen"/>
    <property type="evidence" value="ECO:0000318"/>
    <property type="project" value="GO_Central"/>
</dbReference>
<dbReference type="FunFam" id="1.10.630.10:FF:000110">
    <property type="entry name" value="Uncharacterized protein"/>
    <property type="match status" value="1"/>
</dbReference>
<evidence type="ECO:0000256" key="7">
    <source>
        <dbReference type="SAM" id="Phobius"/>
    </source>
</evidence>
<dbReference type="GO" id="GO:0006082">
    <property type="term" value="P:organic acid metabolic process"/>
    <property type="evidence" value="ECO:0000318"/>
    <property type="project" value="GO_Central"/>
</dbReference>
<organism evidence="8 9">
    <name type="scientific">Branchiostoma floridae</name>
    <name type="common">Florida lancelet</name>
    <name type="synonym">Amphioxus</name>
    <dbReference type="NCBI Taxonomy" id="7739"/>
    <lineage>
        <taxon>Eukaryota</taxon>
        <taxon>Metazoa</taxon>
        <taxon>Chordata</taxon>
        <taxon>Cephalochordata</taxon>
        <taxon>Leptocardii</taxon>
        <taxon>Amphioxiformes</taxon>
        <taxon>Branchiostomatidae</taxon>
        <taxon>Branchiostoma</taxon>
    </lineage>
</organism>
<keyword evidence="4 5" id="KW-0408">Iron</keyword>
<dbReference type="GO" id="GO:0006805">
    <property type="term" value="P:xenobiotic metabolic process"/>
    <property type="evidence" value="ECO:0000318"/>
    <property type="project" value="GO_Central"/>
</dbReference>
<feature type="transmembrane region" description="Helical" evidence="7">
    <location>
        <begin position="15"/>
        <end position="40"/>
    </location>
</feature>
<dbReference type="InterPro" id="IPR001128">
    <property type="entry name" value="Cyt_P450"/>
</dbReference>
<protein>
    <submittedName>
        <fullName evidence="9">Cytochrome P450 2U1-like</fullName>
    </submittedName>
</protein>
<keyword evidence="8" id="KW-1185">Reference proteome</keyword>
<dbReference type="Proteomes" id="UP000001554">
    <property type="component" value="Chromosome 7"/>
</dbReference>
<evidence type="ECO:0000256" key="6">
    <source>
        <dbReference type="RuleBase" id="RU000461"/>
    </source>
</evidence>
<keyword evidence="6" id="KW-0560">Oxidoreductase</keyword>
<evidence type="ECO:0000256" key="4">
    <source>
        <dbReference type="ARBA" id="ARBA00023004"/>
    </source>
</evidence>
<keyword evidence="7" id="KW-0472">Membrane</keyword>
<dbReference type="Pfam" id="PF00067">
    <property type="entry name" value="p450"/>
    <property type="match status" value="1"/>
</dbReference>
<dbReference type="RefSeq" id="XP_035681312.1">
    <property type="nucleotide sequence ID" value="XM_035825419.1"/>
</dbReference>
<feature type="binding site" description="axial binding residue" evidence="5">
    <location>
        <position position="454"/>
    </location>
    <ligand>
        <name>heme</name>
        <dbReference type="ChEBI" id="CHEBI:30413"/>
    </ligand>
    <ligandPart>
        <name>Fe</name>
        <dbReference type="ChEBI" id="CHEBI:18248"/>
    </ligandPart>
</feature>
<keyword evidence="5 6" id="KW-0349">Heme</keyword>
<accession>A0A9J7LF09</accession>
<keyword evidence="7" id="KW-0812">Transmembrane</keyword>
<evidence type="ECO:0000313" key="9">
    <source>
        <dbReference type="RefSeq" id="XP_035681312.1"/>
    </source>
</evidence>
<evidence type="ECO:0000256" key="5">
    <source>
        <dbReference type="PIRSR" id="PIRSR602401-1"/>
    </source>
</evidence>
<dbReference type="GO" id="GO:0005506">
    <property type="term" value="F:iron ion binding"/>
    <property type="evidence" value="ECO:0007669"/>
    <property type="project" value="InterPro"/>
</dbReference>
<comment type="similarity">
    <text evidence="2 6">Belongs to the cytochrome P450 family.</text>
</comment>
<dbReference type="KEGG" id="bfo:118419116"/>